<dbReference type="PANTHER" id="PTHR34194">
    <property type="entry name" value="F14J8.16 PROTEIN"/>
    <property type="match status" value="1"/>
</dbReference>
<dbReference type="AlphaFoldDB" id="A0A0Q3K5W7"/>
<gene>
    <name evidence="1" type="ORF">BRADI_2g24954v3</name>
</gene>
<dbReference type="Gramene" id="KQK06177">
    <property type="protein sequence ID" value="KQK06177"/>
    <property type="gene ID" value="BRADI_2g24954v3"/>
</dbReference>
<sequence>MSNRSSRDKNKVSDTLYGEDVDPAYKMFLDHLSKDGDSYVLHVPNGDHGMPVTVRYEVANDKDGTDTPNISPCISQGGVNIRRPGVTSAGAANVSVGQSITPRTSSLESKTSEIDESYAKFLSLTKMVDGFMVTEIEPGVTIVYEQEEETPAAYGELKTVSDTPVRVYSRRTVSSRKERAPLTTALENMEEEDEVRTDEDRLEQTDNRHNVISKESHYPEACEDDQGAPLGLPSGVTSTFDEQLDSFLSRPYDRNEFQELLRKATFRKPVTRQRHLRNASKFYATGELGLSYLDEYPDLATQIDSADCDERRLNLLRKFFFWLQNLTQEGAYMPWIPKAPVSNPINVED</sequence>
<dbReference type="STRING" id="15368.A0A0Q3K5W7"/>
<dbReference type="PANTHER" id="PTHR34194:SF25">
    <property type="entry name" value="OS05G0423200 PROTEIN"/>
    <property type="match status" value="1"/>
</dbReference>
<dbReference type="InParanoid" id="A0A0Q3K5W7"/>
<protein>
    <submittedName>
        <fullName evidence="1 2">Uncharacterized protein</fullName>
    </submittedName>
</protein>
<dbReference type="EMBL" id="CM000881">
    <property type="protein sequence ID" value="KQK06177.1"/>
    <property type="molecule type" value="Genomic_DNA"/>
</dbReference>
<proteinExistence type="predicted"/>
<organism evidence="1">
    <name type="scientific">Brachypodium distachyon</name>
    <name type="common">Purple false brome</name>
    <name type="synonym">Trachynia distachya</name>
    <dbReference type="NCBI Taxonomy" id="15368"/>
    <lineage>
        <taxon>Eukaryota</taxon>
        <taxon>Viridiplantae</taxon>
        <taxon>Streptophyta</taxon>
        <taxon>Embryophyta</taxon>
        <taxon>Tracheophyta</taxon>
        <taxon>Spermatophyta</taxon>
        <taxon>Magnoliopsida</taxon>
        <taxon>Liliopsida</taxon>
        <taxon>Poales</taxon>
        <taxon>Poaceae</taxon>
        <taxon>BOP clade</taxon>
        <taxon>Pooideae</taxon>
        <taxon>Stipodae</taxon>
        <taxon>Brachypodieae</taxon>
        <taxon>Brachypodium</taxon>
    </lineage>
</organism>
<dbReference type="OrthoDB" id="298344at2759"/>
<evidence type="ECO:0000313" key="2">
    <source>
        <dbReference type="EnsemblPlants" id="KQK06177"/>
    </source>
</evidence>
<dbReference type="FunCoup" id="A0A0Q3K5W7">
    <property type="interactions" value="1"/>
</dbReference>
<reference evidence="1 2" key="1">
    <citation type="journal article" date="2010" name="Nature">
        <title>Genome sequencing and analysis of the model grass Brachypodium distachyon.</title>
        <authorList>
            <consortium name="International Brachypodium Initiative"/>
        </authorList>
    </citation>
    <scope>NUCLEOTIDE SEQUENCE [LARGE SCALE GENOMIC DNA]</scope>
    <source>
        <strain evidence="1 2">Bd21</strain>
    </source>
</reference>
<name>A0A0Q3K5W7_BRADI</name>
<dbReference type="Proteomes" id="UP000008810">
    <property type="component" value="Chromosome 2"/>
</dbReference>
<accession>A0A0Q3K5W7</accession>
<keyword evidence="3" id="KW-1185">Reference proteome</keyword>
<reference evidence="2" key="3">
    <citation type="submission" date="2018-08" db="UniProtKB">
        <authorList>
            <consortium name="EnsemblPlants"/>
        </authorList>
    </citation>
    <scope>IDENTIFICATION</scope>
    <source>
        <strain evidence="2">cv. Bd21</strain>
    </source>
</reference>
<reference evidence="1" key="2">
    <citation type="submission" date="2017-06" db="EMBL/GenBank/DDBJ databases">
        <title>WGS assembly of Brachypodium distachyon.</title>
        <authorList>
            <consortium name="The International Brachypodium Initiative"/>
            <person name="Lucas S."/>
            <person name="Harmon-Smith M."/>
            <person name="Lail K."/>
            <person name="Tice H."/>
            <person name="Grimwood J."/>
            <person name="Bruce D."/>
            <person name="Barry K."/>
            <person name="Shu S."/>
            <person name="Lindquist E."/>
            <person name="Wang M."/>
            <person name="Pitluck S."/>
            <person name="Vogel J.P."/>
            <person name="Garvin D.F."/>
            <person name="Mockler T.C."/>
            <person name="Schmutz J."/>
            <person name="Rokhsar D."/>
            <person name="Bevan M.W."/>
        </authorList>
    </citation>
    <scope>NUCLEOTIDE SEQUENCE</scope>
    <source>
        <strain evidence="1">Bd21</strain>
    </source>
</reference>
<evidence type="ECO:0000313" key="1">
    <source>
        <dbReference type="EMBL" id="KQK06177.1"/>
    </source>
</evidence>
<evidence type="ECO:0000313" key="3">
    <source>
        <dbReference type="Proteomes" id="UP000008810"/>
    </source>
</evidence>
<dbReference type="EnsemblPlants" id="KQK06177">
    <property type="protein sequence ID" value="KQK06177"/>
    <property type="gene ID" value="BRADI_2g24954v3"/>
</dbReference>